<dbReference type="Proteomes" id="UP000217199">
    <property type="component" value="Unassembled WGS sequence"/>
</dbReference>
<sequence length="640" mass="71173">MRSLPSRVEAGLNALPQATPSTAASATRIFAALAAHITQSPAKRDDDSSCSSTPNAVLLDIQTSVLIPDYDSFYTTPIYEFKMTYTKFPDGSLVAPPFLEESRREDWLLLFTGMMLMLFTITSIISMDYTRRGRVRFKGLFYALILSQVFAVIYFVLLAIQILDEDPNCARLSIASGILGELSSAILLSGILGTKAYKCLNDSKAVMIAVGVLQVTSSTLFFVDLARTRTSSSGVVQGCVFTLTSPFYLLSVALRFVIALFICFCFIYAFWKSSRLPAAQGRISLRFSSGNHQASSIDEKHASTLSRPRGWWDYVPEPLNQQANSNQPESRASTWHLVDDQGFVKNMRYLVGTWLAEAPKAEDTRRKASETTLVSHKHPSRPSIVHFKEGIRDSPVNSASGRLSPTPSKTRSLGGFTTRMKLFREVMRNELAHTALITLLNVIATIIALVGPLRHLPGTSSVYFSGTYWAILSLLVVHSFGRVVARHEREALLQHPSAWDPLYYVEKVTNGEVRPGLTNASVASNPWRLRSPVDPFTVPEETLPDNVPGSSQERNVDKGKGKATRQPAENPFEDFELLDPPTVTIEREVERLVDDRGVTYTREEIPPDQQSLSTLSSESVSRYSENSMARSLFYLEGYHR</sequence>
<feature type="transmembrane region" description="Helical" evidence="2">
    <location>
        <begin position="431"/>
        <end position="450"/>
    </location>
</feature>
<feature type="region of interest" description="Disordered" evidence="1">
    <location>
        <begin position="534"/>
        <end position="567"/>
    </location>
</feature>
<proteinExistence type="predicted"/>
<dbReference type="InParanoid" id="A0A286UR57"/>
<feature type="transmembrane region" description="Helical" evidence="2">
    <location>
        <begin position="172"/>
        <end position="193"/>
    </location>
</feature>
<feature type="transmembrane region" description="Helical" evidence="2">
    <location>
        <begin position="205"/>
        <end position="227"/>
    </location>
</feature>
<keyword evidence="2" id="KW-0812">Transmembrane</keyword>
<dbReference type="AlphaFoldDB" id="A0A286UR57"/>
<keyword evidence="2" id="KW-1133">Transmembrane helix</keyword>
<protein>
    <submittedName>
        <fullName evidence="3">Uncharacterized protein</fullName>
    </submittedName>
</protein>
<feature type="transmembrane region" description="Helical" evidence="2">
    <location>
        <begin position="247"/>
        <end position="271"/>
    </location>
</feature>
<accession>A0A286UR57</accession>
<feature type="transmembrane region" description="Helical" evidence="2">
    <location>
        <begin position="139"/>
        <end position="160"/>
    </location>
</feature>
<keyword evidence="2" id="KW-0472">Membrane</keyword>
<organism evidence="3 4">
    <name type="scientific">Pyrrhoderma noxium</name>
    <dbReference type="NCBI Taxonomy" id="2282107"/>
    <lineage>
        <taxon>Eukaryota</taxon>
        <taxon>Fungi</taxon>
        <taxon>Dikarya</taxon>
        <taxon>Basidiomycota</taxon>
        <taxon>Agaricomycotina</taxon>
        <taxon>Agaricomycetes</taxon>
        <taxon>Hymenochaetales</taxon>
        <taxon>Hymenochaetaceae</taxon>
        <taxon>Pyrrhoderma</taxon>
    </lineage>
</organism>
<evidence type="ECO:0000313" key="4">
    <source>
        <dbReference type="Proteomes" id="UP000217199"/>
    </source>
</evidence>
<evidence type="ECO:0000313" key="3">
    <source>
        <dbReference type="EMBL" id="PAV22014.1"/>
    </source>
</evidence>
<reference evidence="3 4" key="1">
    <citation type="journal article" date="2017" name="Mol. Ecol.">
        <title>Comparative and population genomic landscape of Phellinus noxius: A hypervariable fungus causing root rot in trees.</title>
        <authorList>
            <person name="Chung C.L."/>
            <person name="Lee T.J."/>
            <person name="Akiba M."/>
            <person name="Lee H.H."/>
            <person name="Kuo T.H."/>
            <person name="Liu D."/>
            <person name="Ke H.M."/>
            <person name="Yokoi T."/>
            <person name="Roa M.B."/>
            <person name="Lu M.J."/>
            <person name="Chang Y.Y."/>
            <person name="Ann P.J."/>
            <person name="Tsai J.N."/>
            <person name="Chen C.Y."/>
            <person name="Tzean S.S."/>
            <person name="Ota Y."/>
            <person name="Hattori T."/>
            <person name="Sahashi N."/>
            <person name="Liou R.F."/>
            <person name="Kikuchi T."/>
            <person name="Tsai I.J."/>
        </authorList>
    </citation>
    <scope>NUCLEOTIDE SEQUENCE [LARGE SCALE GENOMIC DNA]</scope>
    <source>
        <strain evidence="3 4">FFPRI411160</strain>
    </source>
</reference>
<evidence type="ECO:0000256" key="1">
    <source>
        <dbReference type="SAM" id="MobiDB-lite"/>
    </source>
</evidence>
<dbReference type="EMBL" id="NBII01000002">
    <property type="protein sequence ID" value="PAV22014.1"/>
    <property type="molecule type" value="Genomic_DNA"/>
</dbReference>
<dbReference type="OrthoDB" id="3267487at2759"/>
<evidence type="ECO:0000256" key="2">
    <source>
        <dbReference type="SAM" id="Phobius"/>
    </source>
</evidence>
<gene>
    <name evidence="3" type="ORF">PNOK_0197100</name>
</gene>
<keyword evidence="4" id="KW-1185">Reference proteome</keyword>
<comment type="caution">
    <text evidence="3">The sequence shown here is derived from an EMBL/GenBank/DDBJ whole genome shotgun (WGS) entry which is preliminary data.</text>
</comment>
<feature type="transmembrane region" description="Helical" evidence="2">
    <location>
        <begin position="107"/>
        <end position="127"/>
    </location>
</feature>
<feature type="transmembrane region" description="Helical" evidence="2">
    <location>
        <begin position="462"/>
        <end position="485"/>
    </location>
</feature>
<name>A0A286UR57_9AGAM</name>